<dbReference type="InterPro" id="IPR052698">
    <property type="entry name" value="MoCofactor_Util/Proc"/>
</dbReference>
<organism evidence="3 4">
    <name type="scientific">Roseobacter cerasinus</name>
    <dbReference type="NCBI Taxonomy" id="2602289"/>
    <lineage>
        <taxon>Bacteria</taxon>
        <taxon>Pseudomonadati</taxon>
        <taxon>Pseudomonadota</taxon>
        <taxon>Alphaproteobacteria</taxon>
        <taxon>Rhodobacterales</taxon>
        <taxon>Roseobacteraceae</taxon>
        <taxon>Roseobacter</taxon>
    </lineage>
</organism>
<dbReference type="InterPro" id="IPR003777">
    <property type="entry name" value="XdhC_CoxI"/>
</dbReference>
<dbReference type="NCBIfam" id="TIGR02964">
    <property type="entry name" value="xanthine_xdhC"/>
    <property type="match status" value="1"/>
</dbReference>
<protein>
    <submittedName>
        <fullName evidence="3">Xanthine dehydrogenase accessory protein XdhC</fullName>
    </submittedName>
</protein>
<evidence type="ECO:0000313" key="4">
    <source>
        <dbReference type="Proteomes" id="UP000436522"/>
    </source>
</evidence>
<dbReference type="Gene3D" id="3.40.50.720">
    <property type="entry name" value="NAD(P)-binding Rossmann-like Domain"/>
    <property type="match status" value="1"/>
</dbReference>
<feature type="domain" description="XdhC Rossmann" evidence="2">
    <location>
        <begin position="105"/>
        <end position="239"/>
    </location>
</feature>
<evidence type="ECO:0000259" key="2">
    <source>
        <dbReference type="Pfam" id="PF13478"/>
    </source>
</evidence>
<comment type="caution">
    <text evidence="3">The sequence shown here is derived from an EMBL/GenBank/DDBJ whole genome shotgun (WGS) entry which is preliminary data.</text>
</comment>
<dbReference type="InterPro" id="IPR027051">
    <property type="entry name" value="XdhC_Rossmann_dom"/>
</dbReference>
<evidence type="ECO:0000313" key="3">
    <source>
        <dbReference type="EMBL" id="GFE51026.1"/>
    </source>
</evidence>
<dbReference type="AlphaFoldDB" id="A0A640VXT3"/>
<feature type="domain" description="XdhC- CoxI" evidence="1">
    <location>
        <begin position="5"/>
        <end position="58"/>
    </location>
</feature>
<dbReference type="PANTHER" id="PTHR30388:SF6">
    <property type="entry name" value="XANTHINE DEHYDROGENASE SUBUNIT A-RELATED"/>
    <property type="match status" value="1"/>
</dbReference>
<dbReference type="OrthoDB" id="61481at2"/>
<dbReference type="Proteomes" id="UP000436522">
    <property type="component" value="Unassembled WGS sequence"/>
</dbReference>
<accession>A0A640VXT3</accession>
<gene>
    <name evidence="3" type="primary">xdhC</name>
    <name evidence="3" type="ORF">So717_27790</name>
</gene>
<dbReference type="PANTHER" id="PTHR30388">
    <property type="entry name" value="ALDEHYDE OXIDOREDUCTASE MOLYBDENUM COFACTOR ASSEMBLY PROTEIN"/>
    <property type="match status" value="1"/>
</dbReference>
<proteinExistence type="predicted"/>
<dbReference type="EMBL" id="BLIV01000005">
    <property type="protein sequence ID" value="GFE51026.1"/>
    <property type="molecule type" value="Genomic_DNA"/>
</dbReference>
<sequence length="250" mass="26324">MSAIFVEIAATRGSVPREVGTAMKVTRERSFGTIGGGALELEAIQHARAMLEADGEDTRTLPLGPGLGQCCGGSVTLRFTRTPLEVDQPAPPADALAPPEGAPELWLWGAGHVGRAVVAACPARSFNITWVDDDAARFPETPRVGVTVITARDMPRLVASAPRGAHHLIFTYAHDIDLALCVALLESGFASCGLIGSETKWARFRKRLSAAGLDPDRITCPIGDTSRGKRPDAIAAGVVEALLLETKAPV</sequence>
<dbReference type="RefSeq" id="WP_159978347.1">
    <property type="nucleotide sequence ID" value="NZ_BLIV01000005.1"/>
</dbReference>
<dbReference type="Pfam" id="PF13478">
    <property type="entry name" value="XdhC_C"/>
    <property type="match status" value="1"/>
</dbReference>
<reference evidence="3 4" key="1">
    <citation type="submission" date="2019-12" db="EMBL/GenBank/DDBJ databases">
        <title>Roseobacter cerasinus sp. nov., isolated from seawater around aquaculture.</title>
        <authorList>
            <person name="Muramatsu S."/>
            <person name="Takabe Y."/>
            <person name="Mori K."/>
            <person name="Takaichi S."/>
            <person name="Hanada S."/>
        </authorList>
    </citation>
    <scope>NUCLEOTIDE SEQUENCE [LARGE SCALE GENOMIC DNA]</scope>
    <source>
        <strain evidence="3 4">AI77</strain>
    </source>
</reference>
<keyword evidence="4" id="KW-1185">Reference proteome</keyword>
<dbReference type="InterPro" id="IPR014308">
    <property type="entry name" value="Xanthine_DH_XdhC"/>
</dbReference>
<dbReference type="Pfam" id="PF02625">
    <property type="entry name" value="XdhC_CoxI"/>
    <property type="match status" value="1"/>
</dbReference>
<evidence type="ECO:0000259" key="1">
    <source>
        <dbReference type="Pfam" id="PF02625"/>
    </source>
</evidence>
<name>A0A640VXT3_9RHOB</name>